<evidence type="ECO:0000313" key="2">
    <source>
        <dbReference type="Proteomes" id="UP000034316"/>
    </source>
</evidence>
<organism evidence="1 2">
    <name type="scientific">Berkelbacteria bacterium GW2011_GWA2_35_9</name>
    <dbReference type="NCBI Taxonomy" id="1618333"/>
    <lineage>
        <taxon>Bacteria</taxon>
        <taxon>Candidatus Berkelbacteria</taxon>
    </lineage>
</organism>
<proteinExistence type="predicted"/>
<protein>
    <submittedName>
        <fullName evidence="1">Uncharacterized protein</fullName>
    </submittedName>
</protein>
<dbReference type="EMBL" id="LBRB01000002">
    <property type="protein sequence ID" value="KKP89121.1"/>
    <property type="molecule type" value="Genomic_DNA"/>
</dbReference>
<accession>A0A0G0DJZ6</accession>
<dbReference type="Proteomes" id="UP000034316">
    <property type="component" value="Unassembled WGS sequence"/>
</dbReference>
<evidence type="ECO:0000313" key="1">
    <source>
        <dbReference type="EMBL" id="KKP89121.1"/>
    </source>
</evidence>
<name>A0A0G0DJZ6_9BACT</name>
<comment type="caution">
    <text evidence="1">The sequence shown here is derived from an EMBL/GenBank/DDBJ whole genome shotgun (WGS) entry which is preliminary data.</text>
</comment>
<dbReference type="AlphaFoldDB" id="A0A0G0DJZ6"/>
<reference evidence="1 2" key="1">
    <citation type="journal article" date="2015" name="Nature">
        <title>rRNA introns, odd ribosomes, and small enigmatic genomes across a large radiation of phyla.</title>
        <authorList>
            <person name="Brown C.T."/>
            <person name="Hug L.A."/>
            <person name="Thomas B.C."/>
            <person name="Sharon I."/>
            <person name="Castelle C.J."/>
            <person name="Singh A."/>
            <person name="Wilkins M.J."/>
            <person name="Williams K.H."/>
            <person name="Banfield J.F."/>
        </authorList>
    </citation>
    <scope>NUCLEOTIDE SEQUENCE [LARGE SCALE GENOMIC DNA]</scope>
</reference>
<sequence>MTKIDRKHFEKLEEKLRIKSAQKIHRVSGRSVKGIAKIIASKKKQ</sequence>
<gene>
    <name evidence="1" type="ORF">UR93_C0002G0023</name>
</gene>